<reference evidence="1" key="1">
    <citation type="journal article" date="2015" name="Nature">
        <title>Complex archaea that bridge the gap between prokaryotes and eukaryotes.</title>
        <authorList>
            <person name="Spang A."/>
            <person name="Saw J.H."/>
            <person name="Jorgensen S.L."/>
            <person name="Zaremba-Niedzwiedzka K."/>
            <person name="Martijn J."/>
            <person name="Lind A.E."/>
            <person name="van Eijk R."/>
            <person name="Schleper C."/>
            <person name="Guy L."/>
            <person name="Ettema T.J."/>
        </authorList>
    </citation>
    <scope>NUCLEOTIDE SEQUENCE</scope>
</reference>
<dbReference type="AlphaFoldDB" id="A0A0F9ELB1"/>
<proteinExistence type="predicted"/>
<accession>A0A0F9ELB1</accession>
<dbReference type="EMBL" id="LAZR01036502">
    <property type="protein sequence ID" value="KKL24673.1"/>
    <property type="molecule type" value="Genomic_DNA"/>
</dbReference>
<evidence type="ECO:0000313" key="1">
    <source>
        <dbReference type="EMBL" id="KKL24673.1"/>
    </source>
</evidence>
<organism evidence="1">
    <name type="scientific">marine sediment metagenome</name>
    <dbReference type="NCBI Taxonomy" id="412755"/>
    <lineage>
        <taxon>unclassified sequences</taxon>
        <taxon>metagenomes</taxon>
        <taxon>ecological metagenomes</taxon>
    </lineage>
</organism>
<gene>
    <name evidence="1" type="ORF">LCGC14_2412970</name>
</gene>
<comment type="caution">
    <text evidence="1">The sequence shown here is derived from an EMBL/GenBank/DDBJ whole genome shotgun (WGS) entry which is preliminary data.</text>
</comment>
<protein>
    <submittedName>
        <fullName evidence="1">Uncharacterized protein</fullName>
    </submittedName>
</protein>
<sequence>MCNSKHRGKYTGDQCECGEWRSSPVHFSCDKIGHDWDWDNKCVVCGVEAKDESV</sequence>
<name>A0A0F9ELB1_9ZZZZ</name>